<dbReference type="Gene3D" id="1.25.40.10">
    <property type="entry name" value="Tetratricopeptide repeat domain"/>
    <property type="match status" value="1"/>
</dbReference>
<evidence type="ECO:0000313" key="1">
    <source>
        <dbReference type="EMBL" id="QLK01588.1"/>
    </source>
</evidence>
<dbReference type="InterPro" id="IPR011990">
    <property type="entry name" value="TPR-like_helical_dom_sf"/>
</dbReference>
<proteinExistence type="predicted"/>
<evidence type="ECO:0008006" key="2">
    <source>
        <dbReference type="Google" id="ProtNLM"/>
    </source>
</evidence>
<organism evidence="1">
    <name type="scientific">Micromonospora carbonacea</name>
    <dbReference type="NCBI Taxonomy" id="47853"/>
    <lineage>
        <taxon>Bacteria</taxon>
        <taxon>Bacillati</taxon>
        <taxon>Actinomycetota</taxon>
        <taxon>Actinomycetes</taxon>
        <taxon>Micromonosporales</taxon>
        <taxon>Micromonosporaceae</taxon>
        <taxon>Micromonospora</taxon>
    </lineage>
</organism>
<reference evidence="1" key="1">
    <citation type="submission" date="2020-08" db="EMBL/GenBank/DDBJ databases">
        <title>A bifunctional nitrone conjugated secondary metabolite targeting the ribosome.</title>
        <authorList>
            <person name="Limbrick E.M."/>
            <person name="Graf M."/>
            <person name="Derewacz D.K."/>
            <person name="Nguyen F."/>
            <person name="Spraggins J.M."/>
            <person name="Wieland M."/>
            <person name="Ynigez-Gutierrez A.E."/>
            <person name="Reisman B.J."/>
            <person name="Zinshteyn B."/>
            <person name="McCulloch K."/>
            <person name="Iverson T.M."/>
            <person name="Green R."/>
            <person name="Wilson D.N."/>
            <person name="Bachmann B.O."/>
        </authorList>
    </citation>
    <scope>NUCLEOTIDE SEQUENCE</scope>
    <source>
        <strain evidence="1">Africana</strain>
    </source>
</reference>
<dbReference type="AlphaFoldDB" id="A0A7D6GL69"/>
<dbReference type="SUPFAM" id="SSF48452">
    <property type="entry name" value="TPR-like"/>
    <property type="match status" value="1"/>
</dbReference>
<name>A0A7D6GL69_9ACTN</name>
<protein>
    <recommendedName>
        <fullName evidence="2">Tetratricopeptide repeat protein</fullName>
    </recommendedName>
</protein>
<dbReference type="EMBL" id="CP058905">
    <property type="protein sequence ID" value="QLK01588.1"/>
    <property type="molecule type" value="Genomic_DNA"/>
</dbReference>
<accession>A0A7D6GL69</accession>
<gene>
    <name evidence="1" type="ORF">HZU44_21445</name>
</gene>
<sequence>MILLAGSGGMAAFDVFTSARHLRNEARKLAERTRRPGDLADLYAIVGQGTALMASTAFDLGHWNESAALARASTQYADLAGHASLKAWTYGLRMTLANWRNEPDAALAYFARAMRAAPEGEPRLRLRYIASRSHALLADAGSVARVLDAAQRDREVAASSPDGLSRLVGGEFAFGDARAAACAAAAWLDLGNGEQAARYAHEALRLHEAVPAPRQPYSQINGAQIDVATAYLHMGDRDAAADALRSVLDLPAQKRNVSLTGRLANAGRLLATEPWATDPEAQRLAEHISVWLAETSARPLS</sequence>